<protein>
    <recommendedName>
        <fullName evidence="4">Chromo domain-containing protein</fullName>
    </recommendedName>
</protein>
<dbReference type="PROSITE" id="PS00598">
    <property type="entry name" value="CHROMO_1"/>
    <property type="match status" value="1"/>
</dbReference>
<dbReference type="PANTHER" id="PTHR22812">
    <property type="entry name" value="CHROMOBOX PROTEIN"/>
    <property type="match status" value="1"/>
</dbReference>
<dbReference type="InterPro" id="IPR017984">
    <property type="entry name" value="Chromo_dom_subgr"/>
</dbReference>
<evidence type="ECO:0000256" key="3">
    <source>
        <dbReference type="SAM" id="MobiDB-lite"/>
    </source>
</evidence>
<sequence length="261" mass="28617">MSPKFIRPDSECTSNDQFSVEKVLAKRIRRGKTEYFLKWIGYPNSDNTWEPAQNLDCAELIKEFEELELKLKKDQQERKRKRSLSRATASSTVTSGTSSAAGPSSSAAGSSSSKAGSSSSKAGSSSSKAGPSKEVKSTFIPKKIKLERSDEIERTVNGGQNSVPEKQVTGVSLMPIEWPSQRVPERIIGVTDAGGVLTFLIKWVGIEEADLVVSREARAMCPQMIIDFFERNLSWIPPPIPSIGKSACQCTCHLRDTADKD</sequence>
<dbReference type="Pfam" id="PF00385">
    <property type="entry name" value="Chromo"/>
    <property type="match status" value="1"/>
</dbReference>
<comment type="subcellular location">
    <subcellularLocation>
        <location evidence="1">Nucleus</location>
    </subcellularLocation>
</comment>
<dbReference type="Pfam" id="PF01393">
    <property type="entry name" value="Chromo_shadow"/>
    <property type="match status" value="1"/>
</dbReference>
<dbReference type="AlphaFoldDB" id="A0A6G0U6P4"/>
<dbReference type="PROSITE" id="PS50013">
    <property type="entry name" value="CHROMO_2"/>
    <property type="match status" value="2"/>
</dbReference>
<evidence type="ECO:0000256" key="1">
    <source>
        <dbReference type="ARBA" id="ARBA00004123"/>
    </source>
</evidence>
<comment type="caution">
    <text evidence="5">The sequence shown here is derived from an EMBL/GenBank/DDBJ whole genome shotgun (WGS) entry which is preliminary data.</text>
</comment>
<dbReference type="SUPFAM" id="SSF54160">
    <property type="entry name" value="Chromo domain-like"/>
    <property type="match status" value="2"/>
</dbReference>
<keyword evidence="6" id="KW-1185">Reference proteome</keyword>
<feature type="compositionally biased region" description="Low complexity" evidence="3">
    <location>
        <begin position="85"/>
        <end position="130"/>
    </location>
</feature>
<dbReference type="OrthoDB" id="273092at2759"/>
<dbReference type="InterPro" id="IPR000953">
    <property type="entry name" value="Chromo/chromo_shadow_dom"/>
</dbReference>
<dbReference type="PRINTS" id="PR00504">
    <property type="entry name" value="CHROMODOMAIN"/>
</dbReference>
<dbReference type="InterPro" id="IPR051219">
    <property type="entry name" value="Heterochromatin_chromo-domain"/>
</dbReference>
<evidence type="ECO:0000313" key="6">
    <source>
        <dbReference type="Proteomes" id="UP000475862"/>
    </source>
</evidence>
<feature type="region of interest" description="Disordered" evidence="3">
    <location>
        <begin position="71"/>
        <end position="135"/>
    </location>
</feature>
<dbReference type="InterPro" id="IPR023780">
    <property type="entry name" value="Chromo_domain"/>
</dbReference>
<accession>A0A6G0U6P4</accession>
<dbReference type="EMBL" id="VYZN01000004">
    <property type="protein sequence ID" value="KAE9543896.1"/>
    <property type="molecule type" value="Genomic_DNA"/>
</dbReference>
<dbReference type="Proteomes" id="UP000475862">
    <property type="component" value="Unassembled WGS sequence"/>
</dbReference>
<feature type="domain" description="Chromo" evidence="4">
    <location>
        <begin position="18"/>
        <end position="76"/>
    </location>
</feature>
<dbReference type="Gene3D" id="2.40.50.40">
    <property type="match status" value="2"/>
</dbReference>
<evidence type="ECO:0000256" key="2">
    <source>
        <dbReference type="ARBA" id="ARBA00023242"/>
    </source>
</evidence>
<dbReference type="GO" id="GO:0000792">
    <property type="term" value="C:heterochromatin"/>
    <property type="evidence" value="ECO:0007669"/>
    <property type="project" value="UniProtKB-ARBA"/>
</dbReference>
<dbReference type="InterPro" id="IPR023779">
    <property type="entry name" value="Chromodomain_CS"/>
</dbReference>
<reference evidence="5 6" key="1">
    <citation type="submission" date="2019-08" db="EMBL/GenBank/DDBJ databases">
        <title>The genome of the soybean aphid Biotype 1, its phylome, world population structure and adaptation to the North American continent.</title>
        <authorList>
            <person name="Giordano R."/>
            <person name="Donthu R.K."/>
            <person name="Hernandez A.G."/>
            <person name="Wright C.L."/>
            <person name="Zimin A.V."/>
        </authorList>
    </citation>
    <scope>NUCLEOTIDE SEQUENCE [LARGE SCALE GENOMIC DNA]</scope>
    <source>
        <tissue evidence="5">Whole aphids</tissue>
    </source>
</reference>
<dbReference type="CDD" id="cd00034">
    <property type="entry name" value="CSD"/>
    <property type="match status" value="1"/>
</dbReference>
<dbReference type="SMART" id="SM00298">
    <property type="entry name" value="CHROMO"/>
    <property type="match status" value="2"/>
</dbReference>
<dbReference type="InterPro" id="IPR016197">
    <property type="entry name" value="Chromo-like_dom_sf"/>
</dbReference>
<keyword evidence="2" id="KW-0539">Nucleus</keyword>
<evidence type="ECO:0000313" key="5">
    <source>
        <dbReference type="EMBL" id="KAE9543896.1"/>
    </source>
</evidence>
<name>A0A6G0U6P4_APHGL</name>
<gene>
    <name evidence="5" type="ORF">AGLY_001874</name>
</gene>
<dbReference type="GO" id="GO:0005634">
    <property type="term" value="C:nucleus"/>
    <property type="evidence" value="ECO:0007669"/>
    <property type="project" value="UniProtKB-SubCell"/>
</dbReference>
<feature type="domain" description="Chromo" evidence="4">
    <location>
        <begin position="182"/>
        <end position="240"/>
    </location>
</feature>
<dbReference type="SMART" id="SM00300">
    <property type="entry name" value="ChSh"/>
    <property type="match status" value="1"/>
</dbReference>
<proteinExistence type="predicted"/>
<evidence type="ECO:0000259" key="4">
    <source>
        <dbReference type="PROSITE" id="PS50013"/>
    </source>
</evidence>
<organism evidence="5 6">
    <name type="scientific">Aphis glycines</name>
    <name type="common">Soybean aphid</name>
    <dbReference type="NCBI Taxonomy" id="307491"/>
    <lineage>
        <taxon>Eukaryota</taxon>
        <taxon>Metazoa</taxon>
        <taxon>Ecdysozoa</taxon>
        <taxon>Arthropoda</taxon>
        <taxon>Hexapoda</taxon>
        <taxon>Insecta</taxon>
        <taxon>Pterygota</taxon>
        <taxon>Neoptera</taxon>
        <taxon>Paraneoptera</taxon>
        <taxon>Hemiptera</taxon>
        <taxon>Sternorrhyncha</taxon>
        <taxon>Aphidomorpha</taxon>
        <taxon>Aphidoidea</taxon>
        <taxon>Aphididae</taxon>
        <taxon>Aphidini</taxon>
        <taxon>Aphis</taxon>
        <taxon>Aphis</taxon>
    </lineage>
</organism>
<dbReference type="InterPro" id="IPR008251">
    <property type="entry name" value="Chromo_shadow_dom"/>
</dbReference>